<dbReference type="Proteomes" id="UP001250932">
    <property type="component" value="Unassembled WGS sequence"/>
</dbReference>
<evidence type="ECO:0000313" key="2">
    <source>
        <dbReference type="Proteomes" id="UP001250932"/>
    </source>
</evidence>
<sequence>MDRKVILLGFLALLVSMVLVSGCQTKSLRLPAYVGQIEGFGEADGHRPQSLPTAMHRVGVMIITDSSFPRAAPALSPDMLAILENRLVKKMDEYFSIPVTRMRTETPIQPTGATRPFTELAKTHQLDFLLLAVLSSTEVESHIEIGEETMMTRMSGVEIENGAQAELALLHTDSEKISLHAVGEGSESMEQLAAPIGGDYPRKEDAKDILRANAAEKALDQALLSMQRQWGRSLVTGKI</sequence>
<dbReference type="RefSeq" id="WP_313833978.1">
    <property type="nucleotide sequence ID" value="NZ_JAQOUE010000001.1"/>
</dbReference>
<name>A0ABU3KAH3_9BACT</name>
<keyword evidence="2" id="KW-1185">Reference proteome</keyword>
<evidence type="ECO:0008006" key="3">
    <source>
        <dbReference type="Google" id="ProtNLM"/>
    </source>
</evidence>
<protein>
    <recommendedName>
        <fullName evidence="3">Lipoprotein</fullName>
    </recommendedName>
</protein>
<proteinExistence type="predicted"/>
<comment type="caution">
    <text evidence="1">The sequence shown here is derived from an EMBL/GenBank/DDBJ whole genome shotgun (WGS) entry which is preliminary data.</text>
</comment>
<dbReference type="EMBL" id="JAQOUE010000001">
    <property type="protein sequence ID" value="MDT7043411.1"/>
    <property type="molecule type" value="Genomic_DNA"/>
</dbReference>
<reference evidence="1 2" key="1">
    <citation type="journal article" date="2023" name="ISME J.">
        <title>Cultivation and genomic characterization of novel and ubiquitous marine nitrite-oxidizing bacteria from the Nitrospirales.</title>
        <authorList>
            <person name="Mueller A.J."/>
            <person name="Daebeler A."/>
            <person name="Herbold C.W."/>
            <person name="Kirkegaard R.H."/>
            <person name="Daims H."/>
        </authorList>
    </citation>
    <scope>NUCLEOTIDE SEQUENCE [LARGE SCALE GENOMIC DNA]</scope>
    <source>
        <strain evidence="1 2">EB</strain>
    </source>
</reference>
<accession>A0ABU3KAH3</accession>
<dbReference type="PROSITE" id="PS51257">
    <property type="entry name" value="PROKAR_LIPOPROTEIN"/>
    <property type="match status" value="1"/>
</dbReference>
<gene>
    <name evidence="1" type="ORF">PPG34_13705</name>
</gene>
<organism evidence="1 2">
    <name type="scientific">Candidatus Nitronereus thalassa</name>
    <dbReference type="NCBI Taxonomy" id="3020898"/>
    <lineage>
        <taxon>Bacteria</taxon>
        <taxon>Pseudomonadati</taxon>
        <taxon>Nitrospirota</taxon>
        <taxon>Nitrospiria</taxon>
        <taxon>Nitrospirales</taxon>
        <taxon>Nitrospiraceae</taxon>
        <taxon>Candidatus Nitronereus</taxon>
    </lineage>
</organism>
<evidence type="ECO:0000313" key="1">
    <source>
        <dbReference type="EMBL" id="MDT7043411.1"/>
    </source>
</evidence>